<proteinExistence type="predicted"/>
<keyword evidence="2" id="KW-1185">Reference proteome</keyword>
<dbReference type="Proteomes" id="UP000295710">
    <property type="component" value="Unassembled WGS sequence"/>
</dbReference>
<organism evidence="1 2">
    <name type="scientific">Extibacter muris</name>
    <dbReference type="NCBI Taxonomy" id="1796622"/>
    <lineage>
        <taxon>Bacteria</taxon>
        <taxon>Bacillati</taxon>
        <taxon>Bacillota</taxon>
        <taxon>Clostridia</taxon>
        <taxon>Lachnospirales</taxon>
        <taxon>Lachnospiraceae</taxon>
        <taxon>Extibacter</taxon>
    </lineage>
</organism>
<sequence>MDEPLYEILASNRDKEELAAVNSCNERIKRQFGLSLTQEEAGALIAAKQESLKTHQRVEFGRGILDKLMFVFCDSQYISRQDYAKTLAGLQDIFYAFKNEAQDRLTDEELLAFMKEQFETVCFGDMEYLEGTCLARFAAAVRAGCRGYEASGGKGEYVKVSEEQRWDSELYMEALRELFWE</sequence>
<protein>
    <submittedName>
        <fullName evidence="1">Uncharacterized protein</fullName>
    </submittedName>
</protein>
<comment type="caution">
    <text evidence="1">The sequence shown here is derived from an EMBL/GenBank/DDBJ whole genome shotgun (WGS) entry which is preliminary data.</text>
</comment>
<dbReference type="InterPro" id="IPR046286">
    <property type="entry name" value="DUF6323"/>
</dbReference>
<dbReference type="Pfam" id="PF19848">
    <property type="entry name" value="DUF6323"/>
    <property type="match status" value="1"/>
</dbReference>
<evidence type="ECO:0000313" key="1">
    <source>
        <dbReference type="EMBL" id="TDA22258.1"/>
    </source>
</evidence>
<accession>A0A4R4FFP7</accession>
<dbReference type="RefSeq" id="WP_132276199.1">
    <property type="nucleotide sequence ID" value="NZ_JAOBST010000016.1"/>
</dbReference>
<dbReference type="EMBL" id="SMMX01000004">
    <property type="protein sequence ID" value="TDA22258.1"/>
    <property type="molecule type" value="Genomic_DNA"/>
</dbReference>
<gene>
    <name evidence="1" type="ORF">E1963_05685</name>
</gene>
<name>A0A4R4FFP7_9FIRM</name>
<reference evidence="1 2" key="1">
    <citation type="journal article" date="2016" name="Nat. Microbiol.">
        <title>The Mouse Intestinal Bacterial Collection (miBC) provides host-specific insight into cultured diversity and functional potential of the gut microbiota.</title>
        <authorList>
            <person name="Lagkouvardos I."/>
            <person name="Pukall R."/>
            <person name="Abt B."/>
            <person name="Foesel B.U."/>
            <person name="Meier-Kolthoff J.P."/>
            <person name="Kumar N."/>
            <person name="Bresciani A."/>
            <person name="Martinez I."/>
            <person name="Just S."/>
            <person name="Ziegler C."/>
            <person name="Brugiroux S."/>
            <person name="Garzetti D."/>
            <person name="Wenning M."/>
            <person name="Bui T.P."/>
            <person name="Wang J."/>
            <person name="Hugenholtz F."/>
            <person name="Plugge C.M."/>
            <person name="Peterson D.A."/>
            <person name="Hornef M.W."/>
            <person name="Baines J.F."/>
            <person name="Smidt H."/>
            <person name="Walter J."/>
            <person name="Kristiansen K."/>
            <person name="Nielsen H.B."/>
            <person name="Haller D."/>
            <person name="Overmann J."/>
            <person name="Stecher B."/>
            <person name="Clavel T."/>
        </authorList>
    </citation>
    <scope>NUCLEOTIDE SEQUENCE [LARGE SCALE GENOMIC DNA]</scope>
    <source>
        <strain evidence="1 2">DSM 28560</strain>
    </source>
</reference>
<dbReference type="AlphaFoldDB" id="A0A4R4FFP7"/>
<evidence type="ECO:0000313" key="2">
    <source>
        <dbReference type="Proteomes" id="UP000295710"/>
    </source>
</evidence>